<dbReference type="GO" id="GO:0043856">
    <property type="term" value="F:anti-sigma factor antagonist activity"/>
    <property type="evidence" value="ECO:0007669"/>
    <property type="project" value="InterPro"/>
</dbReference>
<dbReference type="PANTHER" id="PTHR33495">
    <property type="entry name" value="ANTI-SIGMA FACTOR ANTAGONIST TM_1081-RELATED-RELATED"/>
    <property type="match status" value="1"/>
</dbReference>
<organism evidence="4 5">
    <name type="scientific">Allocatelliglobosispora scoriae</name>
    <dbReference type="NCBI Taxonomy" id="643052"/>
    <lineage>
        <taxon>Bacteria</taxon>
        <taxon>Bacillati</taxon>
        <taxon>Actinomycetota</taxon>
        <taxon>Actinomycetes</taxon>
        <taxon>Micromonosporales</taxon>
        <taxon>Micromonosporaceae</taxon>
        <taxon>Allocatelliglobosispora</taxon>
    </lineage>
</organism>
<dbReference type="PROSITE" id="PS50801">
    <property type="entry name" value="STAS"/>
    <property type="match status" value="1"/>
</dbReference>
<dbReference type="InterPro" id="IPR036513">
    <property type="entry name" value="STAS_dom_sf"/>
</dbReference>
<dbReference type="CDD" id="cd07043">
    <property type="entry name" value="STAS_anti-anti-sigma_factors"/>
    <property type="match status" value="1"/>
</dbReference>
<gene>
    <name evidence="4" type="ORF">F4553_000269</name>
</gene>
<evidence type="ECO:0000313" key="5">
    <source>
        <dbReference type="Proteomes" id="UP000587527"/>
    </source>
</evidence>
<dbReference type="InterPro" id="IPR003658">
    <property type="entry name" value="Anti-sigma_ant"/>
</dbReference>
<comment type="caution">
    <text evidence="4">The sequence shown here is derived from an EMBL/GenBank/DDBJ whole genome shotgun (WGS) entry which is preliminary data.</text>
</comment>
<evidence type="ECO:0000256" key="2">
    <source>
        <dbReference type="RuleBase" id="RU003749"/>
    </source>
</evidence>
<dbReference type="InterPro" id="IPR002645">
    <property type="entry name" value="STAS_dom"/>
</dbReference>
<dbReference type="PANTHER" id="PTHR33495:SF2">
    <property type="entry name" value="ANTI-SIGMA FACTOR ANTAGONIST TM_1081-RELATED"/>
    <property type="match status" value="1"/>
</dbReference>
<dbReference type="Gene3D" id="3.30.750.24">
    <property type="entry name" value="STAS domain"/>
    <property type="match status" value="1"/>
</dbReference>
<protein>
    <recommendedName>
        <fullName evidence="2">Anti-sigma factor antagonist</fullName>
    </recommendedName>
</protein>
<evidence type="ECO:0000256" key="1">
    <source>
        <dbReference type="ARBA" id="ARBA00009013"/>
    </source>
</evidence>
<comment type="similarity">
    <text evidence="1 2">Belongs to the anti-sigma-factor antagonist family.</text>
</comment>
<keyword evidence="5" id="KW-1185">Reference proteome</keyword>
<dbReference type="AlphaFoldDB" id="A0A841BJ91"/>
<sequence length="109" mass="11215">MGLTIDVSQADPGPVRVAIAGDVDLATVPELSAALTAAVSGRPQAIVVDLGGVTFLDSSGIAALITGYQLAEEHGVGFAVTNPRERIRWVLDLAGVWPYLSGEEIEAGT</sequence>
<evidence type="ECO:0000259" key="3">
    <source>
        <dbReference type="PROSITE" id="PS50801"/>
    </source>
</evidence>
<accession>A0A841BJ91</accession>
<dbReference type="Proteomes" id="UP000587527">
    <property type="component" value="Unassembled WGS sequence"/>
</dbReference>
<evidence type="ECO:0000313" key="4">
    <source>
        <dbReference type="EMBL" id="MBB5866890.1"/>
    </source>
</evidence>
<proteinExistence type="inferred from homology"/>
<dbReference type="EMBL" id="JACHMN010000001">
    <property type="protein sequence ID" value="MBB5866890.1"/>
    <property type="molecule type" value="Genomic_DNA"/>
</dbReference>
<feature type="domain" description="STAS" evidence="3">
    <location>
        <begin position="12"/>
        <end position="109"/>
    </location>
</feature>
<name>A0A841BJ91_9ACTN</name>
<dbReference type="RefSeq" id="WP_184831034.1">
    <property type="nucleotide sequence ID" value="NZ_JACHMN010000001.1"/>
</dbReference>
<reference evidence="4 5" key="1">
    <citation type="submission" date="2020-08" db="EMBL/GenBank/DDBJ databases">
        <title>Sequencing the genomes of 1000 actinobacteria strains.</title>
        <authorList>
            <person name="Klenk H.-P."/>
        </authorList>
    </citation>
    <scope>NUCLEOTIDE SEQUENCE [LARGE SCALE GENOMIC DNA]</scope>
    <source>
        <strain evidence="4 5">DSM 45362</strain>
    </source>
</reference>
<dbReference type="NCBIfam" id="TIGR00377">
    <property type="entry name" value="ant_ant_sig"/>
    <property type="match status" value="1"/>
</dbReference>
<dbReference type="SUPFAM" id="SSF52091">
    <property type="entry name" value="SpoIIaa-like"/>
    <property type="match status" value="1"/>
</dbReference>
<dbReference type="InterPro" id="IPR058548">
    <property type="entry name" value="MlaB-like_STAS"/>
</dbReference>
<dbReference type="Pfam" id="PF13466">
    <property type="entry name" value="STAS_2"/>
    <property type="match status" value="1"/>
</dbReference>